<evidence type="ECO:0000313" key="7">
    <source>
        <dbReference type="EMBL" id="KAK8958483.1"/>
    </source>
</evidence>
<protein>
    <submittedName>
        <fullName evidence="7">WRKY transcription factor 41</fullName>
    </submittedName>
</protein>
<dbReference type="InterPro" id="IPR003657">
    <property type="entry name" value="WRKY_dom"/>
</dbReference>
<evidence type="ECO:0000256" key="5">
    <source>
        <dbReference type="ARBA" id="ARBA00023242"/>
    </source>
</evidence>
<evidence type="ECO:0000313" key="8">
    <source>
        <dbReference type="Proteomes" id="UP001412067"/>
    </source>
</evidence>
<dbReference type="Proteomes" id="UP001412067">
    <property type="component" value="Unassembled WGS sequence"/>
</dbReference>
<reference evidence="7 8" key="1">
    <citation type="journal article" date="2022" name="Nat. Plants">
        <title>Genomes of leafy and leafless Platanthera orchids illuminate the evolution of mycoheterotrophy.</title>
        <authorList>
            <person name="Li M.H."/>
            <person name="Liu K.W."/>
            <person name="Li Z."/>
            <person name="Lu H.C."/>
            <person name="Ye Q.L."/>
            <person name="Zhang D."/>
            <person name="Wang J.Y."/>
            <person name="Li Y.F."/>
            <person name="Zhong Z.M."/>
            <person name="Liu X."/>
            <person name="Yu X."/>
            <person name="Liu D.K."/>
            <person name="Tu X.D."/>
            <person name="Liu B."/>
            <person name="Hao Y."/>
            <person name="Liao X.Y."/>
            <person name="Jiang Y.T."/>
            <person name="Sun W.H."/>
            <person name="Chen J."/>
            <person name="Chen Y.Q."/>
            <person name="Ai Y."/>
            <person name="Zhai J.W."/>
            <person name="Wu S.S."/>
            <person name="Zhou Z."/>
            <person name="Hsiao Y.Y."/>
            <person name="Wu W.L."/>
            <person name="Chen Y.Y."/>
            <person name="Lin Y.F."/>
            <person name="Hsu J.L."/>
            <person name="Li C.Y."/>
            <person name="Wang Z.W."/>
            <person name="Zhao X."/>
            <person name="Zhong W.Y."/>
            <person name="Ma X.K."/>
            <person name="Ma L."/>
            <person name="Huang J."/>
            <person name="Chen G.Z."/>
            <person name="Huang M.Z."/>
            <person name="Huang L."/>
            <person name="Peng D.H."/>
            <person name="Luo Y.B."/>
            <person name="Zou S.Q."/>
            <person name="Chen S.P."/>
            <person name="Lan S."/>
            <person name="Tsai W.C."/>
            <person name="Van de Peer Y."/>
            <person name="Liu Z.J."/>
        </authorList>
    </citation>
    <scope>NUCLEOTIDE SEQUENCE [LARGE SCALE GENOMIC DNA]</scope>
    <source>
        <strain evidence="7">Lor288</strain>
    </source>
</reference>
<keyword evidence="5" id="KW-0539">Nucleus</keyword>
<evidence type="ECO:0000259" key="6">
    <source>
        <dbReference type="PROSITE" id="PS50811"/>
    </source>
</evidence>
<evidence type="ECO:0000256" key="1">
    <source>
        <dbReference type="ARBA" id="ARBA00004123"/>
    </source>
</evidence>
<proteinExistence type="predicted"/>
<dbReference type="SMART" id="SM00774">
    <property type="entry name" value="WRKY"/>
    <property type="match status" value="1"/>
</dbReference>
<evidence type="ECO:0000256" key="3">
    <source>
        <dbReference type="ARBA" id="ARBA00023125"/>
    </source>
</evidence>
<keyword evidence="2" id="KW-0805">Transcription regulation</keyword>
<dbReference type="PANTHER" id="PTHR32096:SF146">
    <property type="entry name" value="WRKY TRANSCRIPTION FACTOR 19-RELATED"/>
    <property type="match status" value="1"/>
</dbReference>
<keyword evidence="3" id="KW-0238">DNA-binding</keyword>
<dbReference type="Pfam" id="PF03106">
    <property type="entry name" value="WRKY"/>
    <property type="match status" value="1"/>
</dbReference>
<accession>A0ABR2M3B3</accession>
<name>A0ABR2M3B3_9ASPA</name>
<keyword evidence="8" id="KW-1185">Reference proteome</keyword>
<dbReference type="PANTHER" id="PTHR32096">
    <property type="entry name" value="WRKY TRANSCRIPTION FACTOR 30-RELATED-RELATED"/>
    <property type="match status" value="1"/>
</dbReference>
<evidence type="ECO:0000256" key="2">
    <source>
        <dbReference type="ARBA" id="ARBA00023015"/>
    </source>
</evidence>
<organism evidence="7 8">
    <name type="scientific">Platanthera guangdongensis</name>
    <dbReference type="NCBI Taxonomy" id="2320717"/>
    <lineage>
        <taxon>Eukaryota</taxon>
        <taxon>Viridiplantae</taxon>
        <taxon>Streptophyta</taxon>
        <taxon>Embryophyta</taxon>
        <taxon>Tracheophyta</taxon>
        <taxon>Spermatophyta</taxon>
        <taxon>Magnoliopsida</taxon>
        <taxon>Liliopsida</taxon>
        <taxon>Asparagales</taxon>
        <taxon>Orchidaceae</taxon>
        <taxon>Orchidoideae</taxon>
        <taxon>Orchideae</taxon>
        <taxon>Orchidinae</taxon>
        <taxon>Platanthera</taxon>
    </lineage>
</organism>
<comment type="caution">
    <text evidence="7">The sequence shown here is derived from an EMBL/GenBank/DDBJ whole genome shotgun (WGS) entry which is preliminary data.</text>
</comment>
<evidence type="ECO:0000256" key="4">
    <source>
        <dbReference type="ARBA" id="ARBA00023163"/>
    </source>
</evidence>
<comment type="subcellular location">
    <subcellularLocation>
        <location evidence="1">Nucleus</location>
    </subcellularLocation>
</comment>
<dbReference type="InterPro" id="IPR036576">
    <property type="entry name" value="WRKY_dom_sf"/>
</dbReference>
<sequence length="300" mass="34049">MKSSTAIVLSELIQLHSLAKTLSDQLNQSQVELSRTIARDIIFAIEKTICAAKTCIRGEAEHELSNGRVQDFHKTIHEFDCREQKIPKKRKRLCGWASHVRVSTEEGAEMPHDGHSWRKYGQKDILGAKYPRAYYRCTHRKNRGCSAMKQVQKSTENPSVLDITYLGNHTCSNPQQDYSASNSHLLDQHQRFLDRQKNLMKNLDFQSQHNQDPKSMESFPSSLVLDGAKADNEFFFSSPLMSPASTGSNCLSLPPFDPELDELISAAISEAESPVMDFDFMREFGMMDVDTQFDTSIFFA</sequence>
<dbReference type="Gene3D" id="2.20.25.80">
    <property type="entry name" value="WRKY domain"/>
    <property type="match status" value="1"/>
</dbReference>
<dbReference type="SUPFAM" id="SSF118290">
    <property type="entry name" value="WRKY DNA-binding domain"/>
    <property type="match status" value="1"/>
</dbReference>
<dbReference type="InterPro" id="IPR044810">
    <property type="entry name" value="WRKY_plant"/>
</dbReference>
<dbReference type="PROSITE" id="PS50811">
    <property type="entry name" value="WRKY"/>
    <property type="match status" value="1"/>
</dbReference>
<feature type="domain" description="WRKY" evidence="6">
    <location>
        <begin position="106"/>
        <end position="174"/>
    </location>
</feature>
<keyword evidence="4" id="KW-0804">Transcription</keyword>
<dbReference type="EMBL" id="JBBWWR010000012">
    <property type="protein sequence ID" value="KAK8958483.1"/>
    <property type="molecule type" value="Genomic_DNA"/>
</dbReference>
<gene>
    <name evidence="7" type="primary">WRKY41</name>
    <name evidence="7" type="ORF">KSP40_PGU015700</name>
</gene>